<evidence type="ECO:0000256" key="4">
    <source>
        <dbReference type="ARBA" id="ARBA00022691"/>
    </source>
</evidence>
<dbReference type="Pfam" id="PF02310">
    <property type="entry name" value="B12-binding"/>
    <property type="match status" value="1"/>
</dbReference>
<dbReference type="InterPro" id="IPR006158">
    <property type="entry name" value="Cobalamin-bd"/>
</dbReference>
<evidence type="ECO:0000256" key="7">
    <source>
        <dbReference type="ARBA" id="ARBA00023014"/>
    </source>
</evidence>
<evidence type="ECO:0000256" key="3">
    <source>
        <dbReference type="ARBA" id="ARBA00022679"/>
    </source>
</evidence>
<evidence type="ECO:0000259" key="9">
    <source>
        <dbReference type="PROSITE" id="PS51918"/>
    </source>
</evidence>
<evidence type="ECO:0000313" key="11">
    <source>
        <dbReference type="Proteomes" id="UP000054623"/>
    </source>
</evidence>
<dbReference type="GO" id="GO:0003824">
    <property type="term" value="F:catalytic activity"/>
    <property type="evidence" value="ECO:0007669"/>
    <property type="project" value="InterPro"/>
</dbReference>
<reference evidence="10 11" key="1">
    <citation type="submission" date="2015-12" db="EMBL/GenBank/DDBJ databases">
        <title>Draft Genome Sequence of Desulfitobacterium hafniense Strain DH, a Sulfate-reducing Bacterium Isolated from Paddy Soils.</title>
        <authorList>
            <person name="Bao P."/>
            <person name="Zhang X."/>
            <person name="Li G."/>
        </authorList>
    </citation>
    <scope>NUCLEOTIDE SEQUENCE [LARGE SCALE GENOMIC DNA]</scope>
    <source>
        <strain evidence="10 11">DH</strain>
    </source>
</reference>
<keyword evidence="5" id="KW-0479">Metal-binding</keyword>
<dbReference type="OrthoDB" id="9801424at2"/>
<dbReference type="GO" id="GO:0005829">
    <property type="term" value="C:cytosol"/>
    <property type="evidence" value="ECO:0007669"/>
    <property type="project" value="TreeGrafter"/>
</dbReference>
<dbReference type="GO" id="GO:0031419">
    <property type="term" value="F:cobalamin binding"/>
    <property type="evidence" value="ECO:0007669"/>
    <property type="project" value="InterPro"/>
</dbReference>
<dbReference type="InterPro" id="IPR006638">
    <property type="entry name" value="Elp3/MiaA/NifB-like_rSAM"/>
</dbReference>
<sequence>MIAFVDRKSGDIMPTLLMITPENSEINKFRAHQLNNFTQLTMPYLAGFVPEEYSIRLLDEYTEPILFEKVDLVAITVNTPNAPHVYSISKRFRELGTWVALGGPHVTLNPEEAACHGDTIFVGEAEETWPEFLKDFLSGSMQKAYTSLHVPSLDGLPIPRRDLIVGHRLTSGAVFASRGCPHNCSYCSLKKIYHNEFRTRPVDEVIKDIGSMPNKYFVFWDDNFFADPVYTKALLKDLARLNKRWAAQVTACSCEDEELLSLAKAAGCLYLFLGLESFSEQGLRDANKNFNKIEEYGKVVNKLHRHGISIQAGIVFGFDSDTLEVFETTLKACNNIGVDGVTASILTPFPGTSIYEQYKKEGRLLDVDWDHYNGKTKVAYVPKRMSHKELLNGYNEFRGKFHSWSSIVKRISKSRVNIFYTLAMNYGYKRAYRNFTRLGFGERSDESLGHRIAQHSRNWPR</sequence>
<dbReference type="SFLD" id="SFLDG01082">
    <property type="entry name" value="B12-binding_domain_containing"/>
    <property type="match status" value="1"/>
</dbReference>
<dbReference type="InterPro" id="IPR051198">
    <property type="entry name" value="BchE-like"/>
</dbReference>
<dbReference type="RefSeq" id="WP_011460649.1">
    <property type="nucleotide sequence ID" value="NZ_LOCK01000050.1"/>
</dbReference>
<dbReference type="CDD" id="cd01335">
    <property type="entry name" value="Radical_SAM"/>
    <property type="match status" value="1"/>
</dbReference>
<dbReference type="PANTHER" id="PTHR43409:SF7">
    <property type="entry name" value="BLL1977 PROTEIN"/>
    <property type="match status" value="1"/>
</dbReference>
<dbReference type="SFLD" id="SFLDS00029">
    <property type="entry name" value="Radical_SAM"/>
    <property type="match status" value="1"/>
</dbReference>
<dbReference type="PROSITE" id="PS51332">
    <property type="entry name" value="B12_BINDING"/>
    <property type="match status" value="1"/>
</dbReference>
<gene>
    <name evidence="10" type="ORF">AT727_08610</name>
</gene>
<keyword evidence="4" id="KW-0949">S-adenosyl-L-methionine</keyword>
<comment type="cofactor">
    <cofactor evidence="1">
        <name>[4Fe-4S] cluster</name>
        <dbReference type="ChEBI" id="CHEBI:49883"/>
    </cofactor>
</comment>
<feature type="domain" description="Radical SAM core" evidence="9">
    <location>
        <begin position="165"/>
        <end position="376"/>
    </location>
</feature>
<organism evidence="10 11">
    <name type="scientific">Desulfitobacterium hafniense</name>
    <name type="common">Desulfitobacterium frappieri</name>
    <dbReference type="NCBI Taxonomy" id="49338"/>
    <lineage>
        <taxon>Bacteria</taxon>
        <taxon>Bacillati</taxon>
        <taxon>Bacillota</taxon>
        <taxon>Clostridia</taxon>
        <taxon>Eubacteriales</taxon>
        <taxon>Desulfitobacteriaceae</taxon>
        <taxon>Desulfitobacterium</taxon>
    </lineage>
</organism>
<name>A0A0W1JE84_DESHA</name>
<dbReference type="SUPFAM" id="SSF102114">
    <property type="entry name" value="Radical SAM enzymes"/>
    <property type="match status" value="1"/>
</dbReference>
<dbReference type="EMBL" id="LOCK01000050">
    <property type="protein sequence ID" value="KTE89980.1"/>
    <property type="molecule type" value="Genomic_DNA"/>
</dbReference>
<comment type="caution">
    <text evidence="10">The sequence shown here is derived from an EMBL/GenBank/DDBJ whole genome shotgun (WGS) entry which is preliminary data.</text>
</comment>
<dbReference type="SMART" id="SM00729">
    <property type="entry name" value="Elp3"/>
    <property type="match status" value="1"/>
</dbReference>
<keyword evidence="7" id="KW-0411">Iron-sulfur</keyword>
<dbReference type="PANTHER" id="PTHR43409">
    <property type="entry name" value="ANAEROBIC MAGNESIUM-PROTOPORPHYRIN IX MONOMETHYL ESTER CYCLASE-RELATED"/>
    <property type="match status" value="1"/>
</dbReference>
<evidence type="ECO:0000256" key="5">
    <source>
        <dbReference type="ARBA" id="ARBA00022723"/>
    </source>
</evidence>
<dbReference type="InterPro" id="IPR058240">
    <property type="entry name" value="rSAM_sf"/>
</dbReference>
<dbReference type="InterPro" id="IPR023404">
    <property type="entry name" value="rSAM_horseshoe"/>
</dbReference>
<keyword evidence="3" id="KW-0808">Transferase</keyword>
<dbReference type="Gene3D" id="3.80.30.20">
    <property type="entry name" value="tm_1862 like domain"/>
    <property type="match status" value="1"/>
</dbReference>
<dbReference type="AlphaFoldDB" id="A0A0W1JE84"/>
<dbReference type="GO" id="GO:0046872">
    <property type="term" value="F:metal ion binding"/>
    <property type="evidence" value="ECO:0007669"/>
    <property type="project" value="UniProtKB-KW"/>
</dbReference>
<dbReference type="PROSITE" id="PS51918">
    <property type="entry name" value="RADICAL_SAM"/>
    <property type="match status" value="1"/>
</dbReference>
<dbReference type="SFLD" id="SFLDG01123">
    <property type="entry name" value="methyltransferase_(Class_B)"/>
    <property type="match status" value="1"/>
</dbReference>
<dbReference type="Pfam" id="PF04055">
    <property type="entry name" value="Radical_SAM"/>
    <property type="match status" value="1"/>
</dbReference>
<keyword evidence="2" id="KW-0489">Methyltransferase</keyword>
<evidence type="ECO:0000256" key="6">
    <source>
        <dbReference type="ARBA" id="ARBA00023004"/>
    </source>
</evidence>
<evidence type="ECO:0000259" key="8">
    <source>
        <dbReference type="PROSITE" id="PS51332"/>
    </source>
</evidence>
<dbReference type="InterPro" id="IPR007197">
    <property type="entry name" value="rSAM"/>
</dbReference>
<dbReference type="InterPro" id="IPR034466">
    <property type="entry name" value="Methyltransferase_Class_B"/>
</dbReference>
<dbReference type="Proteomes" id="UP000054623">
    <property type="component" value="Unassembled WGS sequence"/>
</dbReference>
<evidence type="ECO:0000256" key="1">
    <source>
        <dbReference type="ARBA" id="ARBA00001966"/>
    </source>
</evidence>
<evidence type="ECO:0000256" key="2">
    <source>
        <dbReference type="ARBA" id="ARBA00022603"/>
    </source>
</evidence>
<keyword evidence="6" id="KW-0408">Iron</keyword>
<proteinExistence type="predicted"/>
<dbReference type="Gene3D" id="3.40.50.280">
    <property type="entry name" value="Cobalamin-binding domain"/>
    <property type="match status" value="1"/>
</dbReference>
<evidence type="ECO:0000313" key="10">
    <source>
        <dbReference type="EMBL" id="KTE89980.1"/>
    </source>
</evidence>
<accession>A0A0W1JE84</accession>
<dbReference type="GO" id="GO:0051539">
    <property type="term" value="F:4 iron, 4 sulfur cluster binding"/>
    <property type="evidence" value="ECO:0007669"/>
    <property type="project" value="UniProtKB-KW"/>
</dbReference>
<protein>
    <submittedName>
        <fullName evidence="10">Radical SAM protein</fullName>
    </submittedName>
</protein>
<feature type="domain" description="B12-binding" evidence="8">
    <location>
        <begin position="13"/>
        <end position="143"/>
    </location>
</feature>